<dbReference type="Proteomes" id="UP000315759">
    <property type="component" value="Unassembled WGS sequence"/>
</dbReference>
<proteinExistence type="predicted"/>
<dbReference type="EMBL" id="VIFX01000007">
    <property type="protein sequence ID" value="TQR87307.1"/>
    <property type="molecule type" value="Genomic_DNA"/>
</dbReference>
<evidence type="ECO:0000313" key="4">
    <source>
        <dbReference type="Proteomes" id="UP000315759"/>
    </source>
</evidence>
<dbReference type="AlphaFoldDB" id="A0A544W4Z7"/>
<comment type="subcellular location">
    <subcellularLocation>
        <location evidence="1">Membrane</location>
    </subcellularLocation>
</comment>
<evidence type="ECO:0000256" key="1">
    <source>
        <dbReference type="ARBA" id="ARBA00004370"/>
    </source>
</evidence>
<keyword evidence="2" id="KW-0472">Membrane</keyword>
<gene>
    <name evidence="3" type="ORF">D8S82_07990</name>
</gene>
<accession>A0A544W4Z7</accession>
<keyword evidence="4" id="KW-1185">Reference proteome</keyword>
<evidence type="ECO:0000256" key="2">
    <source>
        <dbReference type="ARBA" id="ARBA00023136"/>
    </source>
</evidence>
<comment type="caution">
    <text evidence="3">The sequence shown here is derived from an EMBL/GenBank/DDBJ whole genome shotgun (WGS) entry which is preliminary data.</text>
</comment>
<sequence length="164" mass="18604">MGRLSSRLTVLVGILFAVGFVALAGFGGTLYWNRVERVGEQEARAELPQLAAQQIPIILGFDYQTIERSRTDAYRLLTSDFRREYEDDTTKNVIPAARERQLISQVNVVGVGILDAHRDSGSVMVYMNRVLTDKTKQPLYDGSRLKVDYQKVGQDWRIRNITPI</sequence>
<dbReference type="PANTHER" id="PTHR37042:SF4">
    <property type="entry name" value="OUTER MEMBRANE PROTEIN RV1973"/>
    <property type="match status" value="1"/>
</dbReference>
<reference evidence="3 4" key="1">
    <citation type="submission" date="2018-10" db="EMBL/GenBank/DDBJ databases">
        <title>Draft genome of Mycobacterium hodleri strain B.</title>
        <authorList>
            <person name="Amande T.J."/>
            <person name="Mcgenity T.J."/>
        </authorList>
    </citation>
    <scope>NUCLEOTIDE SEQUENCE [LARGE SCALE GENOMIC DNA]</scope>
    <source>
        <strain evidence="3 4">B</strain>
    </source>
</reference>
<name>A0A544W4Z7_9MYCO</name>
<protein>
    <submittedName>
        <fullName evidence="3">Mammalian cell entry protein</fullName>
    </submittedName>
</protein>
<evidence type="ECO:0000313" key="3">
    <source>
        <dbReference type="EMBL" id="TQR87307.1"/>
    </source>
</evidence>
<dbReference type="PANTHER" id="PTHR37042">
    <property type="entry name" value="OUTER MEMBRANE PROTEIN RV1973"/>
    <property type="match status" value="1"/>
</dbReference>
<organism evidence="3 4">
    <name type="scientific">Mycolicibacterium hodleri</name>
    <dbReference type="NCBI Taxonomy" id="49897"/>
    <lineage>
        <taxon>Bacteria</taxon>
        <taxon>Bacillati</taxon>
        <taxon>Actinomycetota</taxon>
        <taxon>Actinomycetes</taxon>
        <taxon>Mycobacteriales</taxon>
        <taxon>Mycobacteriaceae</taxon>
        <taxon>Mycolicibacterium</taxon>
    </lineage>
</organism>
<dbReference type="GO" id="GO:0016020">
    <property type="term" value="C:membrane"/>
    <property type="evidence" value="ECO:0007669"/>
    <property type="project" value="UniProtKB-SubCell"/>
</dbReference>
<dbReference type="RefSeq" id="WP_142551549.1">
    <property type="nucleotide sequence ID" value="NZ_VIFX01000007.1"/>
</dbReference>